<proteinExistence type="predicted"/>
<protein>
    <recommendedName>
        <fullName evidence="2">PBP domain-containing protein</fullName>
    </recommendedName>
</protein>
<gene>
    <name evidence="1" type="ORF">METZ01_LOCUS86788</name>
</gene>
<accession>A0A381V145</accession>
<dbReference type="PANTHER" id="PTHR42941">
    <property type="entry name" value="SLL1037 PROTEIN"/>
    <property type="match status" value="1"/>
</dbReference>
<dbReference type="AlphaFoldDB" id="A0A381V145"/>
<dbReference type="InterPro" id="IPR011852">
    <property type="entry name" value="TRAP_TAXI"/>
</dbReference>
<name>A0A381V145_9ZZZZ</name>
<dbReference type="PANTHER" id="PTHR42941:SF1">
    <property type="entry name" value="SLL1037 PROTEIN"/>
    <property type="match status" value="1"/>
</dbReference>
<evidence type="ECO:0008006" key="2">
    <source>
        <dbReference type="Google" id="ProtNLM"/>
    </source>
</evidence>
<reference evidence="1" key="1">
    <citation type="submission" date="2018-05" db="EMBL/GenBank/DDBJ databases">
        <authorList>
            <person name="Lanie J.A."/>
            <person name="Ng W.-L."/>
            <person name="Kazmierczak K.M."/>
            <person name="Andrzejewski T.M."/>
            <person name="Davidsen T.M."/>
            <person name="Wayne K.J."/>
            <person name="Tettelin H."/>
            <person name="Glass J.I."/>
            <person name="Rusch D."/>
            <person name="Podicherti R."/>
            <person name="Tsui H.-C.T."/>
            <person name="Winkler M.E."/>
        </authorList>
    </citation>
    <scope>NUCLEOTIDE SEQUENCE</scope>
</reference>
<sequence>MKLFFMIFSVLLLAFFPSITLSGKPQNIILTGTQETGSYIFVKELARIWSASVKDRKVEFVPSPETSPVIRLRQLENNRVTGAIIDAETAYLELNKFRGLRILSVLWSNWLIVLGSVPGPYLSLSGTKTMLVHENSLYFARAWNSLVPDTNFSWFNANNLPEFSEGFTEEILVFTAPVPLKEINYWLEQFPGIKLLSLEGRLVRTLRSTFNWLTPRKIPANIFLYQTKPLQSVVWHPVLVVRKDFPISKATKLLQLIYAQRNSLIPHPLFDNLRLKDNLPYQKIYAFHPAAKSMFKLK</sequence>
<organism evidence="1">
    <name type="scientific">marine metagenome</name>
    <dbReference type="NCBI Taxonomy" id="408172"/>
    <lineage>
        <taxon>unclassified sequences</taxon>
        <taxon>metagenomes</taxon>
        <taxon>ecological metagenomes</taxon>
    </lineage>
</organism>
<evidence type="ECO:0000313" key="1">
    <source>
        <dbReference type="EMBL" id="SVA33934.1"/>
    </source>
</evidence>
<dbReference type="SUPFAM" id="SSF53850">
    <property type="entry name" value="Periplasmic binding protein-like II"/>
    <property type="match status" value="1"/>
</dbReference>
<dbReference type="EMBL" id="UINC01007546">
    <property type="protein sequence ID" value="SVA33934.1"/>
    <property type="molecule type" value="Genomic_DNA"/>
</dbReference>